<dbReference type="PANTHER" id="PTHR47245:SF2">
    <property type="entry name" value="PEPTIDYL-PROLYL CIS-TRANS ISOMERASE HP_0175-RELATED"/>
    <property type="match status" value="1"/>
</dbReference>
<feature type="chain" id="PRO_5016132903" description="peptidylprolyl isomerase" evidence="6">
    <location>
        <begin position="25"/>
        <end position="316"/>
    </location>
</feature>
<organism evidence="8">
    <name type="scientific">Candidatus Nitrotoga fabula</name>
    <dbReference type="NCBI Taxonomy" id="2182327"/>
    <lineage>
        <taxon>Bacteria</taxon>
        <taxon>Pseudomonadati</taxon>
        <taxon>Pseudomonadota</taxon>
        <taxon>Betaproteobacteria</taxon>
        <taxon>Nitrosomonadales</taxon>
        <taxon>Gallionellaceae</taxon>
        <taxon>Candidatus Nitrotoga</taxon>
    </lineage>
</organism>
<dbReference type="Gene3D" id="3.10.50.40">
    <property type="match status" value="1"/>
</dbReference>
<dbReference type="InterPro" id="IPR027304">
    <property type="entry name" value="Trigger_fact/SurA_dom_sf"/>
</dbReference>
<protein>
    <recommendedName>
        <fullName evidence="3">peptidylprolyl isomerase</fullName>
        <ecNumber evidence="3">5.2.1.8</ecNumber>
    </recommendedName>
</protein>
<proteinExistence type="inferred from homology"/>
<dbReference type="SUPFAM" id="SSF54534">
    <property type="entry name" value="FKBP-like"/>
    <property type="match status" value="1"/>
</dbReference>
<dbReference type="InterPro" id="IPR046357">
    <property type="entry name" value="PPIase_dom_sf"/>
</dbReference>
<evidence type="ECO:0000256" key="2">
    <source>
        <dbReference type="ARBA" id="ARBA00007656"/>
    </source>
</evidence>
<evidence type="ECO:0000256" key="1">
    <source>
        <dbReference type="ARBA" id="ARBA00000971"/>
    </source>
</evidence>
<dbReference type="GO" id="GO:0003755">
    <property type="term" value="F:peptidyl-prolyl cis-trans isomerase activity"/>
    <property type="evidence" value="ECO:0007669"/>
    <property type="project" value="UniProtKB-KW"/>
</dbReference>
<keyword evidence="6" id="KW-0732">Signal</keyword>
<evidence type="ECO:0000256" key="4">
    <source>
        <dbReference type="ARBA" id="ARBA00023110"/>
    </source>
</evidence>
<gene>
    <name evidence="8" type="ORF">NITFAB_0257</name>
</gene>
<dbReference type="InterPro" id="IPR000297">
    <property type="entry name" value="PPIase_PpiC"/>
</dbReference>
<evidence type="ECO:0000256" key="6">
    <source>
        <dbReference type="SAM" id="SignalP"/>
    </source>
</evidence>
<keyword evidence="4 5" id="KW-0697">Rotamase</keyword>
<evidence type="ECO:0000256" key="3">
    <source>
        <dbReference type="ARBA" id="ARBA00013194"/>
    </source>
</evidence>
<comment type="catalytic activity">
    <reaction evidence="1">
        <text>[protein]-peptidylproline (omega=180) = [protein]-peptidylproline (omega=0)</text>
        <dbReference type="Rhea" id="RHEA:16237"/>
        <dbReference type="Rhea" id="RHEA-COMP:10747"/>
        <dbReference type="Rhea" id="RHEA-COMP:10748"/>
        <dbReference type="ChEBI" id="CHEBI:83833"/>
        <dbReference type="ChEBI" id="CHEBI:83834"/>
        <dbReference type="EC" id="5.2.1.8"/>
    </reaction>
</comment>
<dbReference type="EMBL" id="LS423452">
    <property type="protein sequence ID" value="SPS04668.1"/>
    <property type="molecule type" value="Genomic_DNA"/>
</dbReference>
<evidence type="ECO:0000313" key="8">
    <source>
        <dbReference type="EMBL" id="SPS04668.1"/>
    </source>
</evidence>
<accession>A0A2X0QSR4</accession>
<dbReference type="PANTHER" id="PTHR47245">
    <property type="entry name" value="PEPTIDYLPROLYL ISOMERASE"/>
    <property type="match status" value="1"/>
</dbReference>
<keyword evidence="5 8" id="KW-0413">Isomerase</keyword>
<dbReference type="InterPro" id="IPR050245">
    <property type="entry name" value="PrsA_foldase"/>
</dbReference>
<dbReference type="EC" id="5.2.1.8" evidence="3"/>
<dbReference type="SUPFAM" id="SSF109998">
    <property type="entry name" value="Triger factor/SurA peptide-binding domain-like"/>
    <property type="match status" value="1"/>
</dbReference>
<dbReference type="Pfam" id="PF00639">
    <property type="entry name" value="Rotamase"/>
    <property type="match status" value="1"/>
</dbReference>
<reference evidence="8" key="1">
    <citation type="submission" date="2018-05" db="EMBL/GenBank/DDBJ databases">
        <authorList>
            <person name="Lanie J.A."/>
            <person name="Ng W.-L."/>
            <person name="Kazmierczak K.M."/>
            <person name="Andrzejewski T.M."/>
            <person name="Davidsen T.M."/>
            <person name="Wayne K.J."/>
            <person name="Tettelin H."/>
            <person name="Glass J.I."/>
            <person name="Rusch D."/>
            <person name="Podicherti R."/>
            <person name="Tsui H.-C.T."/>
            <person name="Winkler M.E."/>
        </authorList>
    </citation>
    <scope>NUCLEOTIDE SEQUENCE</scope>
    <source>
        <strain evidence="8">KNB</strain>
    </source>
</reference>
<dbReference type="AlphaFoldDB" id="A0A2X0QSR4"/>
<feature type="domain" description="PpiC" evidence="7">
    <location>
        <begin position="146"/>
        <end position="246"/>
    </location>
</feature>
<comment type="similarity">
    <text evidence="2">Belongs to the PpiC/parvulin rotamase family.</text>
</comment>
<evidence type="ECO:0000259" key="7">
    <source>
        <dbReference type="PROSITE" id="PS50198"/>
    </source>
</evidence>
<feature type="signal peptide" evidence="6">
    <location>
        <begin position="1"/>
        <end position="24"/>
    </location>
</feature>
<sequence>MSLFVWKKYAALAAMACCAAPVLAAGSAGVDPAQVIAESSQMKITAQDLETDLQRIPAQYRAEVLANRQRLSKILENLVINKTLAAQARSAGIDKEADMTRQIQNAAEKMLAQEQLNRVVNAMPLPDFTQTAREQYQLNTDKYTEQPTVHASHILIGTKSRSAEEALELARKVREQAVAGSKKFDELALEYSDDPSAKSNKGDLGFFEAKRMVKPFADTAFAMNTPGEISEPVKTQFGYHLIQFHESKPRTVRTFEEVKDKIIQGEREKFQNEQRKKLLSDILSDPSLKLNEEAADRFLSRVPIAADPKASPAGKP</sequence>
<evidence type="ECO:0000256" key="5">
    <source>
        <dbReference type="PROSITE-ProRule" id="PRU00278"/>
    </source>
</evidence>
<dbReference type="PROSITE" id="PS50198">
    <property type="entry name" value="PPIC_PPIASE_2"/>
    <property type="match status" value="1"/>
</dbReference>
<name>A0A2X0QSR4_9PROT</name>